<dbReference type="InterPro" id="IPR011467">
    <property type="entry name" value="DUF1573"/>
</dbReference>
<reference evidence="3" key="1">
    <citation type="submission" date="2019-10" db="EMBL/GenBank/DDBJ databases">
        <title>Lacipirellula parvula gen. nov., sp. nov., representing a lineage of planctomycetes widespread in freshwater anoxic habitats, and description of the family Lacipirellulaceae.</title>
        <authorList>
            <person name="Dedysh S.N."/>
            <person name="Kulichevskaya I.S."/>
            <person name="Beletsky A.V."/>
            <person name="Rakitin A.L."/>
            <person name="Mardanov A.V."/>
            <person name="Ivanova A.A."/>
            <person name="Saltykova V.X."/>
            <person name="Rijpstra W.I.C."/>
            <person name="Sinninghe Damste J.S."/>
            <person name="Ravin N.V."/>
        </authorList>
    </citation>
    <scope>NUCLEOTIDE SEQUENCE [LARGE SCALE GENOMIC DNA]</scope>
    <source>
        <strain evidence="3">PX69</strain>
    </source>
</reference>
<evidence type="ECO:0000313" key="2">
    <source>
        <dbReference type="EMBL" id="BBO35475.1"/>
    </source>
</evidence>
<sequence length="399" mass="42186">MKTTLVWFLTAATLGIAAGAALGYWEARPWTMSNGSKPALAATEPAAKGDDAPPSNAAQAVIDETTFDFDKMESGTKQQHTFEIKNGGKSPLDLEFVSHTCKCTTVELNGQDVEPGAGATVKPGESAKVMLEWAAKVPPGPFRHGATFRTNDPARDRLELMVEGDIVDSTTLSPSVLNFGSVNIGTDGVAEMLVTTALESEVKVESTEVVDAKLAEQIDVKVEEVAKAELPQGAEAAARVVATFKPKGAIGPFVGSLKMKTNLKRAPSIEVPIYGSVKGDISIFGAGWNEPSGVLRLAPTTSAEGSTTRLSISIRGEHAKATTLKIASVKPEELKATLGDPKAIRDNLVQTPLIVEIPKGTRPMVMMGEDQGGEGEIILSTTHPETSEVRLRVAFTVKP</sequence>
<dbReference type="PANTHER" id="PTHR37833:SF1">
    <property type="entry name" value="SIGNAL PEPTIDE PROTEIN"/>
    <property type="match status" value="1"/>
</dbReference>
<keyword evidence="3" id="KW-1185">Reference proteome</keyword>
<protein>
    <recommendedName>
        <fullName evidence="4">DUF1573 domain-containing protein</fullName>
    </recommendedName>
</protein>
<evidence type="ECO:0000313" key="3">
    <source>
        <dbReference type="Proteomes" id="UP000326837"/>
    </source>
</evidence>
<dbReference type="Pfam" id="PF07610">
    <property type="entry name" value="DUF1573"/>
    <property type="match status" value="1"/>
</dbReference>
<accession>A0A5K7XGF0</accession>
<organism evidence="2 3">
    <name type="scientific">Lacipirellula parvula</name>
    <dbReference type="NCBI Taxonomy" id="2650471"/>
    <lineage>
        <taxon>Bacteria</taxon>
        <taxon>Pseudomonadati</taxon>
        <taxon>Planctomycetota</taxon>
        <taxon>Planctomycetia</taxon>
        <taxon>Pirellulales</taxon>
        <taxon>Lacipirellulaceae</taxon>
        <taxon>Lacipirellula</taxon>
    </lineage>
</organism>
<dbReference type="EMBL" id="AP021861">
    <property type="protein sequence ID" value="BBO35475.1"/>
    <property type="molecule type" value="Genomic_DNA"/>
</dbReference>
<dbReference type="AlphaFoldDB" id="A0A5K7XGF0"/>
<dbReference type="Proteomes" id="UP000326837">
    <property type="component" value="Chromosome"/>
</dbReference>
<name>A0A5K7XGF0_9BACT</name>
<dbReference type="Gene3D" id="2.60.40.10">
    <property type="entry name" value="Immunoglobulins"/>
    <property type="match status" value="1"/>
</dbReference>
<evidence type="ECO:0008006" key="4">
    <source>
        <dbReference type="Google" id="ProtNLM"/>
    </source>
</evidence>
<dbReference type="InterPro" id="IPR013783">
    <property type="entry name" value="Ig-like_fold"/>
</dbReference>
<evidence type="ECO:0000256" key="1">
    <source>
        <dbReference type="SAM" id="MobiDB-lite"/>
    </source>
</evidence>
<dbReference type="PANTHER" id="PTHR37833">
    <property type="entry name" value="LIPOPROTEIN-RELATED"/>
    <property type="match status" value="1"/>
</dbReference>
<proteinExistence type="predicted"/>
<feature type="region of interest" description="Disordered" evidence="1">
    <location>
        <begin position="36"/>
        <end position="56"/>
    </location>
</feature>
<dbReference type="KEGG" id="lpav:PLANPX_5087"/>
<gene>
    <name evidence="2" type="ORF">PLANPX_5087</name>
</gene>
<dbReference type="RefSeq" id="WP_152100850.1">
    <property type="nucleotide sequence ID" value="NZ_AP021861.1"/>
</dbReference>